<dbReference type="InterPro" id="IPR013103">
    <property type="entry name" value="RVT_2"/>
</dbReference>
<dbReference type="GeneID" id="105118536"/>
<feature type="domain" description="UME" evidence="2">
    <location>
        <begin position="882"/>
        <end position="988"/>
    </location>
</feature>
<protein>
    <submittedName>
        <fullName evidence="4">Uncharacterized protein LOC105118536</fullName>
    </submittedName>
</protein>
<evidence type="ECO:0000256" key="1">
    <source>
        <dbReference type="ARBA" id="ARBA00022750"/>
    </source>
</evidence>
<dbReference type="Pfam" id="PF07727">
    <property type="entry name" value="RVT_2"/>
    <property type="match status" value="1"/>
</dbReference>
<dbReference type="Pfam" id="PF14244">
    <property type="entry name" value="Retrotran_gag_3"/>
    <property type="match status" value="1"/>
</dbReference>
<dbReference type="RefSeq" id="XP_011014816.1">
    <property type="nucleotide sequence ID" value="XM_011016514.1"/>
</dbReference>
<accession>A0AAJ6XDT5</accession>
<dbReference type="InterPro" id="IPR012993">
    <property type="entry name" value="UME"/>
</dbReference>
<dbReference type="InterPro" id="IPR016024">
    <property type="entry name" value="ARM-type_fold"/>
</dbReference>
<evidence type="ECO:0000313" key="3">
    <source>
        <dbReference type="Proteomes" id="UP000694918"/>
    </source>
</evidence>
<dbReference type="SUPFAM" id="SSF56672">
    <property type="entry name" value="DNA/RNA polymerases"/>
    <property type="match status" value="1"/>
</dbReference>
<dbReference type="InterPro" id="IPR029472">
    <property type="entry name" value="Copia-like_N"/>
</dbReference>
<sequence>MATERDDSLQSVSVRLDGKNYSYWSYVMKNFLKGKKMWGYVSGTYMIQKNIEERDVVLIDTWKANNAKIITWINNSVEHSIGTQLAKYETTKEVWDHLQRLFTQSNFAKQYQLENDRRALHQKNMSIQEFYSAMADLWYQLALTELAELKACGAYIERREQQRLVQFLTALRNDFEGLRGSILYPSPLPSVDSVVSELLAEEIRLQSYFEKGILSASNPSVLAVPSKPFSNHQKKPYTRVDFDECSFCSITDPNTLAEQFQKFLSLQPQAMSASSSIGQLPHSSSGMSHSEWILDSGASHHMSPDSLSFTSVSPLSSIPVMTADDTPMPLADVGFVVTPHLSLLNVYLIPKLKLNIASNAVSYPLDPLFVSFWVMVKIPFPRILVMIPLPMFDQFVLITLQLLFIVSSSYKEAILDPLWQQAMDEELSVLHKTYTWDLVPLPPGKSVVSCRWVYKIKTNSDGSIERYKARLVAKGYSQQYGMDYEETFAPIAKMTTIRTLIVVASIRQWHISQLDVKNAFLNGDLQEEVYMAPPPSISHDSGYVCKLKKALYGLKQAPRAWFEKFSIMISSFGFVPSSHDSALFIKCTDAGRIILSLYVDDMIITGDGIDGISVSKTELARRFEMKDLGYLRYFLGIEVAYSPRGYLLSQSKYVVDILQRARLTDNKIVDTLIEVNARYSSSDGLLLIDLTLYRTIVGSLVYLTITRPYIAYVVHVVSQFVASPTTVYWAAVLRILRYLLGTVFQSLLLSSTSSLELHAYSDADYGSDPTDRKSVTGFCFGFMTKMASSCREEESLLLRIDVWNVRGVQKLIETIRMWGGRAIQDGGREFICCIARLFAMKQEEHGPRRKLRRCWFTSHGHTVLEVGYTVLEVGVLTCGEDLPGFLRNHFVGLLNGIDRKMLHAEDLSLQTQALRRIKMLIEMMGSQLGTYVPKLMVLLMHAIDKESLQNEGLSVLHFFTEQLANKSPSNTIHVISQVFAALIPFLERYKENPSTHLNKNRTILKQHIHEFPLLASILELMEVNKAIQEARGSMTLKDQLRDVVDGFNHENLNVRYMVVSLLRGCPEELRTAVGQRQKVVCADCLGALGGVDPAKLIHKHLARAFRAAPDPIVQDSAALAIQELLKIAGCEASLDGTASLSEAAWRLGRWDLTDEYINGADHDGLLCSGSESNASFDMDVAKILESMMEKDQFSVAEKIALS</sequence>
<dbReference type="GO" id="GO:0004190">
    <property type="term" value="F:aspartic-type endopeptidase activity"/>
    <property type="evidence" value="ECO:0007669"/>
    <property type="project" value="UniProtKB-KW"/>
</dbReference>
<proteinExistence type="predicted"/>
<reference evidence="4" key="1">
    <citation type="submission" date="2025-08" db="UniProtKB">
        <authorList>
            <consortium name="RefSeq"/>
        </authorList>
    </citation>
    <scope>IDENTIFICATION</scope>
</reference>
<keyword evidence="1" id="KW-0064">Aspartyl protease</keyword>
<keyword evidence="3" id="KW-1185">Reference proteome</keyword>
<dbReference type="GO" id="GO:0004674">
    <property type="term" value="F:protein serine/threonine kinase activity"/>
    <property type="evidence" value="ECO:0007669"/>
    <property type="project" value="InterPro"/>
</dbReference>
<name>A0AAJ6XDT5_POPEU</name>
<dbReference type="Pfam" id="PF22936">
    <property type="entry name" value="Pol_BBD"/>
    <property type="match status" value="1"/>
</dbReference>
<dbReference type="PANTHER" id="PTHR11439">
    <property type="entry name" value="GAG-POL-RELATED RETROTRANSPOSON"/>
    <property type="match status" value="1"/>
</dbReference>
<dbReference type="InterPro" id="IPR054722">
    <property type="entry name" value="PolX-like_BBD"/>
</dbReference>
<dbReference type="Pfam" id="PF08064">
    <property type="entry name" value="UME"/>
    <property type="match status" value="1"/>
</dbReference>
<evidence type="ECO:0000313" key="4">
    <source>
        <dbReference type="RefSeq" id="XP_011014816.1"/>
    </source>
</evidence>
<organism evidence="3 4">
    <name type="scientific">Populus euphratica</name>
    <name type="common">Euphrates poplar</name>
    <dbReference type="NCBI Taxonomy" id="75702"/>
    <lineage>
        <taxon>Eukaryota</taxon>
        <taxon>Viridiplantae</taxon>
        <taxon>Streptophyta</taxon>
        <taxon>Embryophyta</taxon>
        <taxon>Tracheophyta</taxon>
        <taxon>Spermatophyta</taxon>
        <taxon>Magnoliopsida</taxon>
        <taxon>eudicotyledons</taxon>
        <taxon>Gunneridae</taxon>
        <taxon>Pentapetalae</taxon>
        <taxon>rosids</taxon>
        <taxon>fabids</taxon>
        <taxon>Malpighiales</taxon>
        <taxon>Salicaceae</taxon>
        <taxon>Saliceae</taxon>
        <taxon>Populus</taxon>
    </lineage>
</organism>
<gene>
    <name evidence="4" type="primary">LOC105118536</name>
</gene>
<keyword evidence="1" id="KW-0378">Hydrolase</keyword>
<dbReference type="InterPro" id="IPR043502">
    <property type="entry name" value="DNA/RNA_pol_sf"/>
</dbReference>
<evidence type="ECO:0000259" key="2">
    <source>
        <dbReference type="SMART" id="SM00802"/>
    </source>
</evidence>
<keyword evidence="1" id="KW-0645">Protease</keyword>
<dbReference type="SMART" id="SM00802">
    <property type="entry name" value="UME"/>
    <property type="match status" value="1"/>
</dbReference>
<dbReference type="SUPFAM" id="SSF48371">
    <property type="entry name" value="ARM repeat"/>
    <property type="match status" value="1"/>
</dbReference>
<dbReference type="PANTHER" id="PTHR11439:SF461">
    <property type="entry name" value="OS10G0432200 PROTEIN"/>
    <property type="match status" value="1"/>
</dbReference>
<dbReference type="KEGG" id="peu:105118536"/>
<dbReference type="AlphaFoldDB" id="A0AAJ6XDT5"/>
<dbReference type="Proteomes" id="UP000694918">
    <property type="component" value="Unplaced"/>
</dbReference>